<dbReference type="PROSITE" id="PS00671">
    <property type="entry name" value="D_2_HYDROXYACID_DH_3"/>
    <property type="match status" value="1"/>
</dbReference>
<dbReference type="EMBL" id="FR824056">
    <property type="protein sequence ID" value="CCA15367.1"/>
    <property type="molecule type" value="Genomic_DNA"/>
</dbReference>
<feature type="domain" description="D-isomer specific 2-hydroxyacid dehydrogenase NAD-binding" evidence="6">
    <location>
        <begin position="112"/>
        <end position="300"/>
    </location>
</feature>
<evidence type="ECO:0000256" key="1">
    <source>
        <dbReference type="ARBA" id="ARBA00005854"/>
    </source>
</evidence>
<dbReference type="SUPFAM" id="SSF52283">
    <property type="entry name" value="Formate/glycerate dehydrogenase catalytic domain-like"/>
    <property type="match status" value="1"/>
</dbReference>
<dbReference type="GO" id="GO:0051287">
    <property type="term" value="F:NAD binding"/>
    <property type="evidence" value="ECO:0007669"/>
    <property type="project" value="InterPro"/>
</dbReference>
<sequence>MRIAVFSAREHDVQSLTHEVKVSQIDDEFIFLSERLKLNTAILAQNCEGVLLFVSDSASAPILSKLHELGVRVIFLRCAGFDQVDLGAAKRLGLPVLRIPSYSPHAVAEHAVALLMSLNRHTHRAYNRTREFNFSLNALLGFDVHTKTIGVIGTGKIGFLFAQILRCGFGARVLAFDVKENEQAAAIGVEYHSLDNIFKEADIISLHCPLTPDTRHIIDQNAISKMKKGVIIINSSRGGLIDTRALVNGLKSKWIGGAGLDVFEGEEEYFYGDHSSEFIADDMLARLVTFPNVLITGHQAFFTKEALETIAKLTMENIKAYKEKEPLTNQLV</sequence>
<dbReference type="InterPro" id="IPR029752">
    <property type="entry name" value="D-isomer_DH_CS1"/>
</dbReference>
<evidence type="ECO:0000256" key="2">
    <source>
        <dbReference type="ARBA" id="ARBA00023002"/>
    </source>
</evidence>
<dbReference type="InterPro" id="IPR036291">
    <property type="entry name" value="NAD(P)-bd_dom_sf"/>
</dbReference>
<dbReference type="AlphaFoldDB" id="F0W2T1"/>
<dbReference type="SUPFAM" id="SSF51735">
    <property type="entry name" value="NAD(P)-binding Rossmann-fold domains"/>
    <property type="match status" value="1"/>
</dbReference>
<dbReference type="PANTHER" id="PTHR43026:SF1">
    <property type="entry name" value="2-HYDROXYACID DEHYDROGENASE HOMOLOG 1-RELATED"/>
    <property type="match status" value="1"/>
</dbReference>
<dbReference type="Pfam" id="PF00389">
    <property type="entry name" value="2-Hacid_dh"/>
    <property type="match status" value="1"/>
</dbReference>
<dbReference type="InterPro" id="IPR058205">
    <property type="entry name" value="D-LDH-like"/>
</dbReference>
<dbReference type="PROSITE" id="PS00065">
    <property type="entry name" value="D_2_HYDROXYACID_DH_1"/>
    <property type="match status" value="1"/>
</dbReference>
<organism evidence="7">
    <name type="scientific">Albugo laibachii Nc14</name>
    <dbReference type="NCBI Taxonomy" id="890382"/>
    <lineage>
        <taxon>Eukaryota</taxon>
        <taxon>Sar</taxon>
        <taxon>Stramenopiles</taxon>
        <taxon>Oomycota</taxon>
        <taxon>Peronosporomycetes</taxon>
        <taxon>Albuginales</taxon>
        <taxon>Albuginaceae</taxon>
        <taxon>Albugo</taxon>
    </lineage>
</organism>
<keyword evidence="2 4" id="KW-0560">Oxidoreductase</keyword>
<name>F0W2T1_9STRA</name>
<dbReference type="GO" id="GO:0016616">
    <property type="term" value="F:oxidoreductase activity, acting on the CH-OH group of donors, NAD or NADP as acceptor"/>
    <property type="evidence" value="ECO:0007669"/>
    <property type="project" value="InterPro"/>
</dbReference>
<evidence type="ECO:0000259" key="5">
    <source>
        <dbReference type="Pfam" id="PF00389"/>
    </source>
</evidence>
<accession>F0W2T1</accession>
<dbReference type="CDD" id="cd12183">
    <property type="entry name" value="LDH_like_2"/>
    <property type="match status" value="1"/>
</dbReference>
<dbReference type="PROSITE" id="PS00670">
    <property type="entry name" value="D_2_HYDROXYACID_DH_2"/>
    <property type="match status" value="1"/>
</dbReference>
<evidence type="ECO:0000259" key="6">
    <source>
        <dbReference type="Pfam" id="PF02826"/>
    </source>
</evidence>
<proteinExistence type="inferred from homology"/>
<evidence type="ECO:0000313" key="7">
    <source>
        <dbReference type="EMBL" id="CCA15367.1"/>
    </source>
</evidence>
<evidence type="ECO:0000256" key="3">
    <source>
        <dbReference type="ARBA" id="ARBA00023027"/>
    </source>
</evidence>
<dbReference type="Gene3D" id="3.40.50.720">
    <property type="entry name" value="NAD(P)-binding Rossmann-like Domain"/>
    <property type="match status" value="2"/>
</dbReference>
<gene>
    <name evidence="7" type="primary">AlNc14C11G1313</name>
    <name evidence="7" type="ORF">ALNC14_015100</name>
</gene>
<evidence type="ECO:0000256" key="4">
    <source>
        <dbReference type="RuleBase" id="RU003719"/>
    </source>
</evidence>
<feature type="domain" description="D-isomer specific 2-hydroxyacid dehydrogenase catalytic" evidence="5">
    <location>
        <begin position="4"/>
        <end position="330"/>
    </location>
</feature>
<reference evidence="7" key="1">
    <citation type="journal article" date="2011" name="PLoS Biol.">
        <title>Gene gain and loss during evolution of obligate parasitism in the white rust pathogen of Arabidopsis thaliana.</title>
        <authorList>
            <person name="Kemen E."/>
            <person name="Gardiner A."/>
            <person name="Schultz-Larsen T."/>
            <person name="Kemen A.C."/>
            <person name="Balmuth A.L."/>
            <person name="Robert-Seilaniantz A."/>
            <person name="Bailey K."/>
            <person name="Holub E."/>
            <person name="Studholme D.J."/>
            <person name="Maclean D."/>
            <person name="Jones J.D."/>
        </authorList>
    </citation>
    <scope>NUCLEOTIDE SEQUENCE</scope>
</reference>
<dbReference type="InterPro" id="IPR006140">
    <property type="entry name" value="D-isomer_DH_NAD-bd"/>
</dbReference>
<keyword evidence="3" id="KW-0520">NAD</keyword>
<dbReference type="Pfam" id="PF02826">
    <property type="entry name" value="2-Hacid_dh_C"/>
    <property type="match status" value="1"/>
</dbReference>
<dbReference type="InterPro" id="IPR006139">
    <property type="entry name" value="D-isomer_2_OHA_DH_cat_dom"/>
</dbReference>
<protein>
    <submittedName>
        <fullName evidence="7">Disomer specific 2hydroxyacid dehydrogenase putative</fullName>
    </submittedName>
</protein>
<reference evidence="7" key="2">
    <citation type="submission" date="2011-02" db="EMBL/GenBank/DDBJ databases">
        <authorList>
            <person name="MacLean D."/>
        </authorList>
    </citation>
    <scope>NUCLEOTIDE SEQUENCE</scope>
</reference>
<dbReference type="PANTHER" id="PTHR43026">
    <property type="entry name" value="2-HYDROXYACID DEHYDROGENASE HOMOLOG 1-RELATED"/>
    <property type="match status" value="1"/>
</dbReference>
<dbReference type="HOGENOM" id="CLU_019796_1_1_1"/>
<dbReference type="InterPro" id="IPR029753">
    <property type="entry name" value="D-isomer_DH_CS"/>
</dbReference>
<comment type="similarity">
    <text evidence="1 4">Belongs to the D-isomer specific 2-hydroxyacid dehydrogenase family.</text>
</comment>